<reference evidence="9" key="1">
    <citation type="journal article" date="2020" name="Stud. Mycol.">
        <title>101 Dothideomycetes genomes: a test case for predicting lifestyles and emergence of pathogens.</title>
        <authorList>
            <person name="Haridas S."/>
            <person name="Albert R."/>
            <person name="Binder M."/>
            <person name="Bloem J."/>
            <person name="Labutti K."/>
            <person name="Salamov A."/>
            <person name="Andreopoulos B."/>
            <person name="Baker S."/>
            <person name="Barry K."/>
            <person name="Bills G."/>
            <person name="Bluhm B."/>
            <person name="Cannon C."/>
            <person name="Castanera R."/>
            <person name="Culley D."/>
            <person name="Daum C."/>
            <person name="Ezra D."/>
            <person name="Gonzalez J."/>
            <person name="Henrissat B."/>
            <person name="Kuo A."/>
            <person name="Liang C."/>
            <person name="Lipzen A."/>
            <person name="Lutzoni F."/>
            <person name="Magnuson J."/>
            <person name="Mondo S."/>
            <person name="Nolan M."/>
            <person name="Ohm R."/>
            <person name="Pangilinan J."/>
            <person name="Park H.-J."/>
            <person name="Ramirez L."/>
            <person name="Alfaro M."/>
            <person name="Sun H."/>
            <person name="Tritt A."/>
            <person name="Yoshinaga Y."/>
            <person name="Zwiers L.-H."/>
            <person name="Turgeon B."/>
            <person name="Goodwin S."/>
            <person name="Spatafora J."/>
            <person name="Crous P."/>
            <person name="Grigoriev I."/>
        </authorList>
    </citation>
    <scope>NUCLEOTIDE SEQUENCE</scope>
    <source>
        <strain evidence="9">CBS 279.74</strain>
    </source>
</reference>
<feature type="compositionally biased region" description="Polar residues" evidence="7">
    <location>
        <begin position="448"/>
        <end position="457"/>
    </location>
</feature>
<feature type="region of interest" description="Disordered" evidence="7">
    <location>
        <begin position="819"/>
        <end position="865"/>
    </location>
</feature>
<feature type="region of interest" description="Disordered" evidence="7">
    <location>
        <begin position="305"/>
        <end position="327"/>
    </location>
</feature>
<feature type="compositionally biased region" description="Pro residues" evidence="7">
    <location>
        <begin position="956"/>
        <end position="968"/>
    </location>
</feature>
<feature type="compositionally biased region" description="Low complexity" evidence="7">
    <location>
        <begin position="969"/>
        <end position="997"/>
    </location>
</feature>
<evidence type="ECO:0000256" key="7">
    <source>
        <dbReference type="SAM" id="MobiDB-lite"/>
    </source>
</evidence>
<dbReference type="SUPFAM" id="SSF47095">
    <property type="entry name" value="HMG-box"/>
    <property type="match status" value="1"/>
</dbReference>
<dbReference type="OrthoDB" id="379794at2759"/>
<dbReference type="InterPro" id="IPR051374">
    <property type="entry name" value="Ataxin-10/CTR86_families"/>
</dbReference>
<dbReference type="Pfam" id="PF09759">
    <property type="entry name" value="Atx10homo_assoc"/>
    <property type="match status" value="1"/>
</dbReference>
<evidence type="ECO:0000256" key="2">
    <source>
        <dbReference type="ARBA" id="ARBA00022618"/>
    </source>
</evidence>
<keyword evidence="2" id="KW-0132">Cell division</keyword>
<proteinExistence type="inferred from homology"/>
<dbReference type="EMBL" id="MU005765">
    <property type="protein sequence ID" value="KAF2713730.1"/>
    <property type="molecule type" value="Genomic_DNA"/>
</dbReference>
<dbReference type="PANTHER" id="PTHR13255">
    <property type="entry name" value="ATAXIN-10"/>
    <property type="match status" value="1"/>
</dbReference>
<feature type="compositionally biased region" description="Acidic residues" evidence="7">
    <location>
        <begin position="535"/>
        <end position="549"/>
    </location>
</feature>
<dbReference type="GO" id="GO:0051301">
    <property type="term" value="P:cell division"/>
    <property type="evidence" value="ECO:0007669"/>
    <property type="project" value="UniProtKB-KW"/>
</dbReference>
<evidence type="ECO:0000259" key="8">
    <source>
        <dbReference type="Pfam" id="PF09759"/>
    </source>
</evidence>
<dbReference type="GO" id="GO:0005829">
    <property type="term" value="C:cytosol"/>
    <property type="evidence" value="ECO:0007669"/>
    <property type="project" value="TreeGrafter"/>
</dbReference>
<dbReference type="Proteomes" id="UP000799428">
    <property type="component" value="Unassembled WGS sequence"/>
</dbReference>
<gene>
    <name evidence="9" type="ORF">K504DRAFT_371208</name>
</gene>
<dbReference type="PANTHER" id="PTHR13255:SF0">
    <property type="entry name" value="ATAXIN-10"/>
    <property type="match status" value="1"/>
</dbReference>
<name>A0A6G1KLQ0_9PLEO</name>
<evidence type="ECO:0000256" key="6">
    <source>
        <dbReference type="ARBA" id="ARBA00044805"/>
    </source>
</evidence>
<evidence type="ECO:0000313" key="9">
    <source>
        <dbReference type="EMBL" id="KAF2713730.1"/>
    </source>
</evidence>
<dbReference type="CDD" id="cd00084">
    <property type="entry name" value="HMG-box_SF"/>
    <property type="match status" value="1"/>
</dbReference>
<feature type="region of interest" description="Disordered" evidence="7">
    <location>
        <begin position="516"/>
        <end position="553"/>
    </location>
</feature>
<evidence type="ECO:0000256" key="3">
    <source>
        <dbReference type="ARBA" id="ARBA00023306"/>
    </source>
</evidence>
<dbReference type="InterPro" id="IPR036910">
    <property type="entry name" value="HMG_box_dom_sf"/>
</dbReference>
<feature type="region of interest" description="Disordered" evidence="7">
    <location>
        <begin position="950"/>
        <end position="999"/>
    </location>
</feature>
<comment type="function">
    <text evidence="4">May play a role in the regulation of cytokinesis.</text>
</comment>
<dbReference type="InterPro" id="IPR011989">
    <property type="entry name" value="ARM-like"/>
</dbReference>
<dbReference type="InterPro" id="IPR019156">
    <property type="entry name" value="Ataxin-10_domain"/>
</dbReference>
<dbReference type="InterPro" id="IPR016024">
    <property type="entry name" value="ARM-type_fold"/>
</dbReference>
<feature type="region of interest" description="Disordered" evidence="7">
    <location>
        <begin position="442"/>
        <end position="495"/>
    </location>
</feature>
<evidence type="ECO:0000256" key="4">
    <source>
        <dbReference type="ARBA" id="ARBA00044746"/>
    </source>
</evidence>
<evidence type="ECO:0000256" key="1">
    <source>
        <dbReference type="ARBA" id="ARBA00008384"/>
    </source>
</evidence>
<feature type="domain" description="Ataxin-10" evidence="8">
    <location>
        <begin position="878"/>
        <end position="948"/>
    </location>
</feature>
<keyword evidence="10" id="KW-1185">Reference proteome</keyword>
<organism evidence="9 10">
    <name type="scientific">Pleomassaria siparia CBS 279.74</name>
    <dbReference type="NCBI Taxonomy" id="1314801"/>
    <lineage>
        <taxon>Eukaryota</taxon>
        <taxon>Fungi</taxon>
        <taxon>Dikarya</taxon>
        <taxon>Ascomycota</taxon>
        <taxon>Pezizomycotina</taxon>
        <taxon>Dothideomycetes</taxon>
        <taxon>Pleosporomycetidae</taxon>
        <taxon>Pleosporales</taxon>
        <taxon>Pleomassariaceae</taxon>
        <taxon>Pleomassaria</taxon>
    </lineage>
</organism>
<dbReference type="AlphaFoldDB" id="A0A6G1KLQ0"/>
<feature type="compositionally biased region" description="Basic and acidic residues" evidence="7">
    <location>
        <begin position="459"/>
        <end position="468"/>
    </location>
</feature>
<keyword evidence="3" id="KW-0131">Cell cycle</keyword>
<dbReference type="Gene3D" id="1.25.10.10">
    <property type="entry name" value="Leucine-rich Repeat Variant"/>
    <property type="match status" value="1"/>
</dbReference>
<protein>
    <recommendedName>
        <fullName evidence="5">Ataxin-10 homolog</fullName>
    </recommendedName>
    <alternativeName>
        <fullName evidence="6">Copper transport protein 86</fullName>
    </alternativeName>
</protein>
<evidence type="ECO:0000256" key="5">
    <source>
        <dbReference type="ARBA" id="ARBA00044801"/>
    </source>
</evidence>
<comment type="similarity">
    <text evidence="1">Belongs to the ataxin-10 family.</text>
</comment>
<dbReference type="Gene3D" id="1.10.30.10">
    <property type="entry name" value="High mobility group box domain"/>
    <property type="match status" value="1"/>
</dbReference>
<sequence length="1093" mass="123203">MNDNSSLARNPWDRDGAPPHHPPNKTFYLLRSPAPIRLWTYRALLCDHALFESWRRHTTTMDDDDELDEKPAARPYLTRLRLALGPYAIHFQTPGYIKDETMRMLERDVCKKTLEQTRRNFELREELGLSYMFWDEMALVLKAAIPSLERRSFAAPDPVTPEYEGLSGPLIASYSPNLLKDLERLNQLVSIARNVLIYGVKTQNLSAERMFDKDIFMLINVCVRVTARGYDGEAGTQDEDKWQSVINAYKKLLITCLQYLNNLIARNEQRKLMLWIELFDSHLDNELPNFADMKYKMDMFPHLEQGPKARTESGENGGSPRLAPESFKLPQQPASSPFLLFIGEVGNDVKKSLIRRGEKAGATEIASECRRRWTIMDEDERNKWNLLYADVVARYRDEITQSSEYKKVVDQHAKNEESVQALAQSINQLQVEVDRMRSSIASYPDASKPNQPASTTETEQERPARPAFDDSILDPTIRRSSPAGETDFRVTYPPSFGADILQSGKEDLLKRLEPDPERPAAALTSDVASPTSPPPEDDENDDDYDDIPGDEGRGLLTDVPLILGPTEIEVLPMIIMAGIVEPSEGQPGYHVDPTVFSSIKSMHGVRCHLLLAQDNGRNLLRELLIFVAAWDLREEELYFKFMVKIMEAILANQLLPFAYHAFRESESKDIISPAQAVIMKLLTNIFRARQARAPAKGLNQAKATQVDQGDAHMVNFLLTEFRRHIIPQTCALIFLQGQIRAGHAQPEDFPLNLWDMERMYEGVYQYLEFFAILTEHEVWKNMLSNWEVANELVTLLKELDAAIPKGQLAVPPLSAAARNSAQAQGPSIDGEPAQPVAVERPYDTTGGGTAPEGYMPSPRPYIDEAQDEPSDFEWRNLKKLGVLVLSSLVWKNRQVQDQIRPLGGIEAVLNCCSYDEHNPYIREHAIMCLRFLMEGNKENQDRIRELERLEKGKGHPPGPVGPPGPPTDPSSSSTTTESASHPHPDITTNIPTQTQPPVNVKVPDEVLDQQGYETYMDSKGQVLLRKREVKVPVISSSSSTGKGKAKLETRDPKDLELLVQQVMRDLPRVQGVRHDAEKAAALAKLDKGFDGTG</sequence>
<accession>A0A6G1KLQ0</accession>
<dbReference type="SUPFAM" id="SSF48371">
    <property type="entry name" value="ARM repeat"/>
    <property type="match status" value="1"/>
</dbReference>
<feature type="region of interest" description="Disordered" evidence="7">
    <location>
        <begin position="1"/>
        <end position="24"/>
    </location>
</feature>
<evidence type="ECO:0000313" key="10">
    <source>
        <dbReference type="Proteomes" id="UP000799428"/>
    </source>
</evidence>